<comment type="caution">
    <text evidence="2">The sequence shown here is derived from an EMBL/GenBank/DDBJ whole genome shotgun (WGS) entry which is preliminary data.</text>
</comment>
<dbReference type="Proteomes" id="UP000077734">
    <property type="component" value="Unassembled WGS sequence"/>
</dbReference>
<dbReference type="EMBL" id="LUUL01000045">
    <property type="protein sequence ID" value="OAI29370.1"/>
    <property type="molecule type" value="Genomic_DNA"/>
</dbReference>
<evidence type="ECO:0000256" key="1">
    <source>
        <dbReference type="SAM" id="MobiDB-lite"/>
    </source>
</evidence>
<sequence length="66" mass="7443">MIGSRCGTAPQRLNQSHTRRPCRQTSTFLLCMDLEPTPPTRIGCFAAWLNFQTDSRSRNAAAKLNF</sequence>
<evidence type="ECO:0000313" key="3">
    <source>
        <dbReference type="Proteomes" id="UP000077734"/>
    </source>
</evidence>
<proteinExistence type="predicted"/>
<evidence type="ECO:0000313" key="2">
    <source>
        <dbReference type="EMBL" id="OAI29370.1"/>
    </source>
</evidence>
<reference evidence="2 3" key="1">
    <citation type="submission" date="2016-03" db="EMBL/GenBank/DDBJ databases">
        <authorList>
            <person name="Heylen K."/>
            <person name="De Vos P."/>
            <person name="Vekeman B."/>
        </authorList>
    </citation>
    <scope>NUCLEOTIDE SEQUENCE [LARGE SCALE GENOMIC DNA]</scope>
    <source>
        <strain evidence="2 3">R-49807</strain>
    </source>
</reference>
<keyword evidence="3" id="KW-1185">Reference proteome</keyword>
<feature type="region of interest" description="Disordered" evidence="1">
    <location>
        <begin position="1"/>
        <end position="20"/>
    </location>
</feature>
<dbReference type="AlphaFoldDB" id="A0AA91I7R1"/>
<name>A0AA91I7R1_9GAMM</name>
<organism evidence="2 3">
    <name type="scientific">Methylomonas koyamae</name>
    <dbReference type="NCBI Taxonomy" id="702114"/>
    <lineage>
        <taxon>Bacteria</taxon>
        <taxon>Pseudomonadati</taxon>
        <taxon>Pseudomonadota</taxon>
        <taxon>Gammaproteobacteria</taxon>
        <taxon>Methylococcales</taxon>
        <taxon>Methylococcaceae</taxon>
        <taxon>Methylomonas</taxon>
    </lineage>
</organism>
<accession>A0AA91I7R1</accession>
<protein>
    <submittedName>
        <fullName evidence="2">Uncharacterized protein</fullName>
    </submittedName>
</protein>
<gene>
    <name evidence="2" type="ORF">A1356_04535</name>
</gene>